<feature type="region of interest" description="Disordered" evidence="1">
    <location>
        <begin position="29"/>
        <end position="53"/>
    </location>
</feature>
<evidence type="ECO:0000313" key="3">
    <source>
        <dbReference type="Proteomes" id="UP001590950"/>
    </source>
</evidence>
<feature type="region of interest" description="Disordered" evidence="1">
    <location>
        <begin position="164"/>
        <end position="245"/>
    </location>
</feature>
<gene>
    <name evidence="2" type="ORF">N7G274_006567</name>
</gene>
<evidence type="ECO:0000313" key="2">
    <source>
        <dbReference type="EMBL" id="KAL2040588.1"/>
    </source>
</evidence>
<protein>
    <submittedName>
        <fullName evidence="2">Uncharacterized protein</fullName>
    </submittedName>
</protein>
<accession>A0ABR4A4J7</accession>
<reference evidence="2 3" key="1">
    <citation type="submission" date="2024-09" db="EMBL/GenBank/DDBJ databases">
        <title>Rethinking Asexuality: The Enigmatic Case of Functional Sexual Genes in Lepraria (Stereocaulaceae).</title>
        <authorList>
            <person name="Doellman M."/>
            <person name="Sun Y."/>
            <person name="Barcenas-Pena A."/>
            <person name="Lumbsch H.T."/>
            <person name="Grewe F."/>
        </authorList>
    </citation>
    <scope>NUCLEOTIDE SEQUENCE [LARGE SCALE GENOMIC DNA]</scope>
    <source>
        <strain evidence="2 3">Mercado 3170</strain>
    </source>
</reference>
<proteinExistence type="predicted"/>
<dbReference type="EMBL" id="JBEFKJ010000020">
    <property type="protein sequence ID" value="KAL2040588.1"/>
    <property type="molecule type" value="Genomic_DNA"/>
</dbReference>
<feature type="compositionally biased region" description="Acidic residues" evidence="1">
    <location>
        <begin position="198"/>
        <end position="213"/>
    </location>
</feature>
<dbReference type="Proteomes" id="UP001590950">
    <property type="component" value="Unassembled WGS sequence"/>
</dbReference>
<keyword evidence="3" id="KW-1185">Reference proteome</keyword>
<evidence type="ECO:0000256" key="1">
    <source>
        <dbReference type="SAM" id="MobiDB-lite"/>
    </source>
</evidence>
<name>A0ABR4A4J7_9LECA</name>
<comment type="caution">
    <text evidence="2">The sequence shown here is derived from an EMBL/GenBank/DDBJ whole genome shotgun (WGS) entry which is preliminary data.</text>
</comment>
<organism evidence="2 3">
    <name type="scientific">Stereocaulon virgatum</name>
    <dbReference type="NCBI Taxonomy" id="373712"/>
    <lineage>
        <taxon>Eukaryota</taxon>
        <taxon>Fungi</taxon>
        <taxon>Dikarya</taxon>
        <taxon>Ascomycota</taxon>
        <taxon>Pezizomycotina</taxon>
        <taxon>Lecanoromycetes</taxon>
        <taxon>OSLEUM clade</taxon>
        <taxon>Lecanoromycetidae</taxon>
        <taxon>Lecanorales</taxon>
        <taxon>Lecanorineae</taxon>
        <taxon>Stereocaulaceae</taxon>
        <taxon>Stereocaulon</taxon>
    </lineage>
</organism>
<feature type="compositionally biased region" description="Polar residues" evidence="1">
    <location>
        <begin position="224"/>
        <end position="235"/>
    </location>
</feature>
<sequence>MADSPWTSPFASPNFYPNLTGIGNTSTGWQQSAVISPPSRPRLVPVPHGNITNRTGQVSIRRNADGSIQRLTSGGRSRAGTLPSETEGMFFPARYFVPPFEPLPVAYYRQECQNDGEIILSELEDALAKMKIDIAEDMRHEESMLKDNSETSWDNCDEALESIPLVEDSSTEMPSDGESRTQGDEPTENNSTATLPDGESEVQNDEPTEEEDNAELKPEEESTIQDNSYNVNANESRIGAPSASH</sequence>